<feature type="domain" description="Ig-like" evidence="5">
    <location>
        <begin position="7"/>
        <end position="79"/>
    </location>
</feature>
<dbReference type="GO" id="GO:0031430">
    <property type="term" value="C:M band"/>
    <property type="evidence" value="ECO:0007669"/>
    <property type="project" value="TreeGrafter"/>
</dbReference>
<feature type="region of interest" description="Disordered" evidence="4">
    <location>
        <begin position="462"/>
        <end position="599"/>
    </location>
</feature>
<dbReference type="Proteomes" id="UP000095280">
    <property type="component" value="Unplaced"/>
</dbReference>
<dbReference type="InterPro" id="IPR013098">
    <property type="entry name" value="Ig_I-set"/>
</dbReference>
<keyword evidence="1" id="KW-0677">Repeat</keyword>
<dbReference type="FunFam" id="2.60.40.10:FF:000032">
    <property type="entry name" value="palladin isoform X1"/>
    <property type="match status" value="1"/>
</dbReference>
<feature type="compositionally biased region" description="Basic and acidic residues" evidence="4">
    <location>
        <begin position="467"/>
        <end position="494"/>
    </location>
</feature>
<dbReference type="Pfam" id="PF07679">
    <property type="entry name" value="I-set"/>
    <property type="match status" value="4"/>
</dbReference>
<evidence type="ECO:0000313" key="7">
    <source>
        <dbReference type="WBParaSite" id="maker-uti_cns_0005216-snap-gene-0.2-mRNA-1"/>
    </source>
</evidence>
<dbReference type="InterPro" id="IPR036179">
    <property type="entry name" value="Ig-like_dom_sf"/>
</dbReference>
<dbReference type="SMART" id="SM00409">
    <property type="entry name" value="IG"/>
    <property type="match status" value="4"/>
</dbReference>
<dbReference type="CDD" id="cd00096">
    <property type="entry name" value="Ig"/>
    <property type="match status" value="1"/>
</dbReference>
<feature type="domain" description="Ig-like" evidence="5">
    <location>
        <begin position="86"/>
        <end position="178"/>
    </location>
</feature>
<sequence length="599" mass="65114">RGGGTRPQFTTKPSIKQRGKSIVFECNLLADPLPDITWSKAGQTIENSDRYAITCQSSGQNHLLSLEIKGVTANDGGEYKVSGKPPKFLEKPSIAQVGDNIEMKCVIEAQPMPRITWFRGDSQISTGGKITISCDPGPQPDSYVLLLVIRSPGPDDSGSYRCNVVNEAGESNASLTLNMSQAPQPSGTPPNFIEKPRIEREGDNIRITCICKGDPAPTFTWYRGESVMTSGGRYSISSTNSGIEYTLVLLISNFTAEDGGQYRIVAKSGLGEANATVSINTQMQQPEQQQEPPPQLVGKPQIKVQNNGRVVVIEIRVKSLNRPEAKWTHEGVAIGNGGRYFMDMTRDGDSYVVVLEIDELNNSDNGMYNSPQTKPGEAPKVVTPLSAATGQVSECVEFRAQISGSEPVSVEWRVAGRKVSTSRNYQLVYASGVATLRLLRLTKADQGEVTVEFSNAFGKTSSSARLTVEEPPKPKKPEEDEKQEPKSDKEKLIEDFLSVLDEPSVEQDADGPAAEESIGQTKSGAQHSAPPKSQQKEEPIGKKNAAPKESAPPQAVEEAVDKAYAPPRYSAKPLPEYVEMDRKKAEEEDGEPKSSHRCA</sequence>
<keyword evidence="3" id="KW-0393">Immunoglobulin domain</keyword>
<dbReference type="FunFam" id="2.60.40.10:FF:000107">
    <property type="entry name" value="Myosin, light chain kinase a"/>
    <property type="match status" value="1"/>
</dbReference>
<protein>
    <submittedName>
        <fullName evidence="7">Ig-like domain-containing protein</fullName>
    </submittedName>
</protein>
<evidence type="ECO:0000259" key="5">
    <source>
        <dbReference type="PROSITE" id="PS50835"/>
    </source>
</evidence>
<dbReference type="InterPro" id="IPR003598">
    <property type="entry name" value="Ig_sub2"/>
</dbReference>
<organism evidence="6 7">
    <name type="scientific">Macrostomum lignano</name>
    <dbReference type="NCBI Taxonomy" id="282301"/>
    <lineage>
        <taxon>Eukaryota</taxon>
        <taxon>Metazoa</taxon>
        <taxon>Spiralia</taxon>
        <taxon>Lophotrochozoa</taxon>
        <taxon>Platyhelminthes</taxon>
        <taxon>Rhabditophora</taxon>
        <taxon>Macrostomorpha</taxon>
        <taxon>Macrostomida</taxon>
        <taxon>Macrostomidae</taxon>
        <taxon>Macrostomum</taxon>
    </lineage>
</organism>
<evidence type="ECO:0000256" key="4">
    <source>
        <dbReference type="SAM" id="MobiDB-lite"/>
    </source>
</evidence>
<dbReference type="PANTHER" id="PTHR13817:SF151">
    <property type="entry name" value="TITIN"/>
    <property type="match status" value="1"/>
</dbReference>
<dbReference type="InterPro" id="IPR013783">
    <property type="entry name" value="Ig-like_fold"/>
</dbReference>
<dbReference type="FunFam" id="2.60.40.10:FF:000097">
    <property type="entry name" value="Bent, isoform F"/>
    <property type="match status" value="1"/>
</dbReference>
<dbReference type="Gene3D" id="2.60.40.10">
    <property type="entry name" value="Immunoglobulins"/>
    <property type="match status" value="5"/>
</dbReference>
<evidence type="ECO:0000313" key="6">
    <source>
        <dbReference type="Proteomes" id="UP000095280"/>
    </source>
</evidence>
<dbReference type="SUPFAM" id="SSF48726">
    <property type="entry name" value="Immunoglobulin"/>
    <property type="match status" value="5"/>
</dbReference>
<dbReference type="PROSITE" id="PS50835">
    <property type="entry name" value="IG_LIKE"/>
    <property type="match status" value="4"/>
</dbReference>
<dbReference type="SMART" id="SM00408">
    <property type="entry name" value="IGc2"/>
    <property type="match status" value="3"/>
</dbReference>
<feature type="domain" description="Ig-like" evidence="5">
    <location>
        <begin position="379"/>
        <end position="467"/>
    </location>
</feature>
<dbReference type="AlphaFoldDB" id="A0A1I8HAW8"/>
<name>A0A1I8HAW8_9PLAT</name>
<accession>A0A1I8HAW8</accession>
<proteinExistence type="predicted"/>
<keyword evidence="6" id="KW-1185">Reference proteome</keyword>
<reference evidence="7" key="1">
    <citation type="submission" date="2016-11" db="UniProtKB">
        <authorList>
            <consortium name="WormBaseParasite"/>
        </authorList>
    </citation>
    <scope>IDENTIFICATION</scope>
</reference>
<dbReference type="GO" id="GO:0045214">
    <property type="term" value="P:sarcomere organization"/>
    <property type="evidence" value="ECO:0007669"/>
    <property type="project" value="TreeGrafter"/>
</dbReference>
<dbReference type="InterPro" id="IPR050964">
    <property type="entry name" value="Striated_Muscle_Regulatory"/>
</dbReference>
<evidence type="ECO:0000256" key="3">
    <source>
        <dbReference type="ARBA" id="ARBA00023319"/>
    </source>
</evidence>
<dbReference type="WBParaSite" id="maker-uti_cns_0005216-snap-gene-0.2-mRNA-1">
    <property type="protein sequence ID" value="maker-uti_cns_0005216-snap-gene-0.2-mRNA-1"/>
    <property type="gene ID" value="maker-uti_cns_0005216-snap-gene-0.2"/>
</dbReference>
<dbReference type="InterPro" id="IPR003599">
    <property type="entry name" value="Ig_sub"/>
</dbReference>
<evidence type="ECO:0000256" key="2">
    <source>
        <dbReference type="ARBA" id="ARBA00023157"/>
    </source>
</evidence>
<dbReference type="InterPro" id="IPR007110">
    <property type="entry name" value="Ig-like_dom"/>
</dbReference>
<dbReference type="PANTHER" id="PTHR13817">
    <property type="entry name" value="TITIN"/>
    <property type="match status" value="1"/>
</dbReference>
<keyword evidence="2" id="KW-1015">Disulfide bond</keyword>
<feature type="domain" description="Ig-like" evidence="5">
    <location>
        <begin position="190"/>
        <end position="280"/>
    </location>
</feature>
<evidence type="ECO:0000256" key="1">
    <source>
        <dbReference type="ARBA" id="ARBA00022737"/>
    </source>
</evidence>
<feature type="compositionally biased region" description="Basic and acidic residues" evidence="4">
    <location>
        <begin position="579"/>
        <end position="599"/>
    </location>
</feature>